<dbReference type="Gene3D" id="3.30.70.120">
    <property type="match status" value="1"/>
</dbReference>
<dbReference type="Proteomes" id="UP000005990">
    <property type="component" value="Unassembled WGS sequence"/>
</dbReference>
<comment type="caution">
    <text evidence="1">The sequence shown here is derived from an EMBL/GenBank/DDBJ whole genome shotgun (WGS) entry which is preliminary data.</text>
</comment>
<dbReference type="PANTHER" id="PTHR38456">
    <property type="entry name" value="CYCLIC DI-AMP RECEPTOR A"/>
    <property type="match status" value="1"/>
</dbReference>
<name>E4KR11_9LACT</name>
<sequence length="109" mass="12081">MKLIIAIVQDQDESILGSAFREANVRATKLSTTGGFLKSGNTTFLVGTEDDKVKHVLSIIEDNCRQREQYVATPANYDINLDMTASFPVKVDVGGAIVFVMPIDEFHRF</sequence>
<dbReference type="OrthoDB" id="9794275at2"/>
<dbReference type="PANTHER" id="PTHR38456:SF1">
    <property type="entry name" value="CYCLIC DI-AMP RECEPTOR A"/>
    <property type="match status" value="1"/>
</dbReference>
<dbReference type="eggNOG" id="COG3870">
    <property type="taxonomic scope" value="Bacteria"/>
</dbReference>
<evidence type="ECO:0000313" key="1">
    <source>
        <dbReference type="EMBL" id="EFR30796.1"/>
    </source>
</evidence>
<protein>
    <recommendedName>
        <fullName evidence="3">Nitrogen regulatory protein P-II</fullName>
    </recommendedName>
</protein>
<keyword evidence="2" id="KW-1185">Reference proteome</keyword>
<reference evidence="1 2" key="1">
    <citation type="submission" date="2010-10" db="EMBL/GenBank/DDBJ databases">
        <authorList>
            <person name="Durkin A.S."/>
            <person name="Madupu R."/>
            <person name="Torralba M."/>
            <person name="Gillis M."/>
            <person name="Methe B."/>
            <person name="Sutton G."/>
            <person name="Nelson K.E."/>
        </authorList>
    </citation>
    <scope>NUCLEOTIDE SEQUENCE [LARGE SCALE GENOMIC DNA]</scope>
    <source>
        <strain evidence="1 2">ACS-139-V-Col8</strain>
    </source>
</reference>
<evidence type="ECO:0000313" key="2">
    <source>
        <dbReference type="Proteomes" id="UP000005990"/>
    </source>
</evidence>
<proteinExistence type="predicted"/>
<dbReference type="RefSeq" id="WP_006418956.1">
    <property type="nucleotide sequence ID" value="NZ_AENN01000017.1"/>
</dbReference>
<dbReference type="EMBL" id="AENN01000017">
    <property type="protein sequence ID" value="EFR30796.1"/>
    <property type="molecule type" value="Genomic_DNA"/>
</dbReference>
<dbReference type="Pfam" id="PF06153">
    <property type="entry name" value="CdAMP_rec"/>
    <property type="match status" value="1"/>
</dbReference>
<dbReference type="SUPFAM" id="SSF54913">
    <property type="entry name" value="GlnB-like"/>
    <property type="match status" value="1"/>
</dbReference>
<dbReference type="InterPro" id="IPR010375">
    <property type="entry name" value="CdAMP_rec"/>
</dbReference>
<dbReference type="AlphaFoldDB" id="E4KR11"/>
<dbReference type="InterPro" id="IPR011322">
    <property type="entry name" value="N-reg_PII-like_a/b"/>
</dbReference>
<accession>E4KR11</accession>
<dbReference type="InterPro" id="IPR015867">
    <property type="entry name" value="N-reg_PII/ATP_PRibTrfase_C"/>
</dbReference>
<dbReference type="STRING" id="908337.HMPREF9257_0723"/>
<organism evidence="1 2">
    <name type="scientific">Eremococcus coleocola ACS-139-V-Col8</name>
    <dbReference type="NCBI Taxonomy" id="908337"/>
    <lineage>
        <taxon>Bacteria</taxon>
        <taxon>Bacillati</taxon>
        <taxon>Bacillota</taxon>
        <taxon>Bacilli</taxon>
        <taxon>Lactobacillales</taxon>
        <taxon>Aerococcaceae</taxon>
        <taxon>Eremococcus</taxon>
    </lineage>
</organism>
<evidence type="ECO:0008006" key="3">
    <source>
        <dbReference type="Google" id="ProtNLM"/>
    </source>
</evidence>
<gene>
    <name evidence="1" type="ORF">HMPREF9257_0723</name>
</gene>